<dbReference type="InterPro" id="IPR017941">
    <property type="entry name" value="Rieske_2Fe-2S"/>
</dbReference>
<dbReference type="SUPFAM" id="SSF50022">
    <property type="entry name" value="ISP domain"/>
    <property type="match status" value="1"/>
</dbReference>
<dbReference type="Pfam" id="PF00355">
    <property type="entry name" value="Rieske"/>
    <property type="match status" value="1"/>
</dbReference>
<dbReference type="InterPro" id="IPR005805">
    <property type="entry name" value="Rieske_Fe-S_prot_C"/>
</dbReference>
<dbReference type="EMBL" id="AP018694">
    <property type="protein sequence ID" value="BBE20306.1"/>
    <property type="molecule type" value="Genomic_DNA"/>
</dbReference>
<dbReference type="GO" id="GO:0016020">
    <property type="term" value="C:membrane"/>
    <property type="evidence" value="ECO:0007669"/>
    <property type="project" value="InterPro"/>
</dbReference>
<dbReference type="GO" id="GO:0046872">
    <property type="term" value="F:metal ion binding"/>
    <property type="evidence" value="ECO:0007669"/>
    <property type="project" value="UniProtKB-KW"/>
</dbReference>
<dbReference type="InterPro" id="IPR036922">
    <property type="entry name" value="Rieske_2Fe-2S_sf"/>
</dbReference>
<dbReference type="RefSeq" id="WP_318348466.1">
    <property type="nucleotide sequence ID" value="NZ_AP018694.1"/>
</dbReference>
<reference evidence="8" key="1">
    <citation type="journal article" date="2020" name="Int. J. Syst. Evol. Microbiol.">
        <title>Aquipluma nitroreducens gen. nov. sp. nov., a novel facultatively anaerobic bacterium isolated from a freshwater lake.</title>
        <authorList>
            <person name="Watanabe M."/>
            <person name="Kojima H."/>
            <person name="Fukui M."/>
        </authorList>
    </citation>
    <scope>NUCLEOTIDE SEQUENCE</scope>
    <source>
        <strain evidence="8">MeG22</strain>
    </source>
</reference>
<evidence type="ECO:0000313" key="9">
    <source>
        <dbReference type="Proteomes" id="UP001193389"/>
    </source>
</evidence>
<comment type="cofactor">
    <cofactor evidence="6">
        <name>[2Fe-2S] cluster</name>
        <dbReference type="ChEBI" id="CHEBI:190135"/>
    </cofactor>
</comment>
<evidence type="ECO:0000256" key="4">
    <source>
        <dbReference type="ARBA" id="ARBA00023014"/>
    </source>
</evidence>
<evidence type="ECO:0000259" key="7">
    <source>
        <dbReference type="PROSITE" id="PS51296"/>
    </source>
</evidence>
<dbReference type="Gene3D" id="2.102.10.10">
    <property type="entry name" value="Rieske [2Fe-2S] iron-sulphur domain"/>
    <property type="match status" value="1"/>
</dbReference>
<proteinExistence type="predicted"/>
<evidence type="ECO:0000256" key="1">
    <source>
        <dbReference type="ARBA" id="ARBA00022714"/>
    </source>
</evidence>
<sequence>MSGLILGLFGWIWYRLSGFQIEHENRMEYRHGLDLPMGLSYYEKYYLFRSDQSVRAFLTKCTHAGCRIGLGTETTLQCNCHGSQFDAKTGNPLKGPAIKPLQEIECRYDEKNGQWVVRMKEKSVKTT</sequence>
<keyword evidence="2" id="KW-0479">Metal-binding</keyword>
<evidence type="ECO:0000256" key="6">
    <source>
        <dbReference type="ARBA" id="ARBA00034078"/>
    </source>
</evidence>
<evidence type="ECO:0000256" key="3">
    <source>
        <dbReference type="ARBA" id="ARBA00023004"/>
    </source>
</evidence>
<keyword evidence="3" id="KW-0408">Iron</keyword>
<keyword evidence="9" id="KW-1185">Reference proteome</keyword>
<dbReference type="KEGG" id="anf:AQPE_4497"/>
<dbReference type="GO" id="GO:0051537">
    <property type="term" value="F:2 iron, 2 sulfur cluster binding"/>
    <property type="evidence" value="ECO:0007669"/>
    <property type="project" value="UniProtKB-KW"/>
</dbReference>
<dbReference type="AlphaFoldDB" id="A0A5K7SFQ1"/>
<dbReference type="PRINTS" id="PR00162">
    <property type="entry name" value="RIESKE"/>
</dbReference>
<evidence type="ECO:0000313" key="8">
    <source>
        <dbReference type="EMBL" id="BBE20306.1"/>
    </source>
</evidence>
<gene>
    <name evidence="8" type="ORF">AQPE_4497</name>
</gene>
<dbReference type="InterPro" id="IPR014349">
    <property type="entry name" value="Rieske_Fe-S_prot"/>
</dbReference>
<dbReference type="PANTHER" id="PTHR10134">
    <property type="entry name" value="CYTOCHROME B-C1 COMPLEX SUBUNIT RIESKE, MITOCHONDRIAL"/>
    <property type="match status" value="1"/>
</dbReference>
<dbReference type="PROSITE" id="PS51296">
    <property type="entry name" value="RIESKE"/>
    <property type="match status" value="1"/>
</dbReference>
<accession>A0A5K7SFQ1</accession>
<evidence type="ECO:0000256" key="5">
    <source>
        <dbReference type="ARBA" id="ARBA00023157"/>
    </source>
</evidence>
<feature type="domain" description="Rieske" evidence="7">
    <location>
        <begin position="43"/>
        <end position="110"/>
    </location>
</feature>
<keyword evidence="4" id="KW-0411">Iron-sulfur</keyword>
<keyword evidence="5" id="KW-1015">Disulfide bond</keyword>
<evidence type="ECO:0000256" key="2">
    <source>
        <dbReference type="ARBA" id="ARBA00022723"/>
    </source>
</evidence>
<protein>
    <recommendedName>
        <fullName evidence="7">Rieske domain-containing protein</fullName>
    </recommendedName>
</protein>
<dbReference type="CDD" id="cd03467">
    <property type="entry name" value="Rieske"/>
    <property type="match status" value="1"/>
</dbReference>
<organism evidence="8 9">
    <name type="scientific">Aquipluma nitroreducens</name>
    <dbReference type="NCBI Taxonomy" id="2010828"/>
    <lineage>
        <taxon>Bacteria</taxon>
        <taxon>Pseudomonadati</taxon>
        <taxon>Bacteroidota</taxon>
        <taxon>Bacteroidia</taxon>
        <taxon>Marinilabiliales</taxon>
        <taxon>Prolixibacteraceae</taxon>
        <taxon>Aquipluma</taxon>
    </lineage>
</organism>
<keyword evidence="1" id="KW-0001">2Fe-2S</keyword>
<name>A0A5K7SFQ1_9BACT</name>
<dbReference type="Proteomes" id="UP001193389">
    <property type="component" value="Chromosome"/>
</dbReference>